<dbReference type="GO" id="GO:0003676">
    <property type="term" value="F:nucleic acid binding"/>
    <property type="evidence" value="ECO:0007669"/>
    <property type="project" value="InterPro"/>
</dbReference>
<evidence type="ECO:0000313" key="8">
    <source>
        <dbReference type="EMBL" id="ORY73524.1"/>
    </source>
</evidence>
<dbReference type="AlphaFoldDB" id="A0A1Y2EQF4"/>
<organism evidence="8 9">
    <name type="scientific">Neocallimastix californiae</name>
    <dbReference type="NCBI Taxonomy" id="1754190"/>
    <lineage>
        <taxon>Eukaryota</taxon>
        <taxon>Fungi</taxon>
        <taxon>Fungi incertae sedis</taxon>
        <taxon>Chytridiomycota</taxon>
        <taxon>Chytridiomycota incertae sedis</taxon>
        <taxon>Neocallimastigomycetes</taxon>
        <taxon>Neocallimastigales</taxon>
        <taxon>Neocallimastigaceae</taxon>
        <taxon>Neocallimastix</taxon>
    </lineage>
</organism>
<evidence type="ECO:0000256" key="1">
    <source>
        <dbReference type="ARBA" id="ARBA00004496"/>
    </source>
</evidence>
<dbReference type="SMART" id="SM00479">
    <property type="entry name" value="EXOIII"/>
    <property type="match status" value="1"/>
</dbReference>
<keyword evidence="9" id="KW-1185">Reference proteome</keyword>
<dbReference type="PANTHER" id="PTHR23044:SF61">
    <property type="entry name" value="3'-5' EXORIBONUCLEASE 1-RELATED"/>
    <property type="match status" value="1"/>
</dbReference>
<dbReference type="PANTHER" id="PTHR23044">
    <property type="entry name" value="3'-5' EXONUCLEASE ERI1-RELATED"/>
    <property type="match status" value="1"/>
</dbReference>
<dbReference type="STRING" id="1754190.A0A1Y2EQF4"/>
<dbReference type="PROSITE" id="PS50800">
    <property type="entry name" value="SAP"/>
    <property type="match status" value="1"/>
</dbReference>
<evidence type="ECO:0000256" key="3">
    <source>
        <dbReference type="ARBA" id="ARBA00022722"/>
    </source>
</evidence>
<feature type="domain" description="SAP" evidence="7">
    <location>
        <begin position="53"/>
        <end position="87"/>
    </location>
</feature>
<dbReference type="Gene3D" id="3.30.420.10">
    <property type="entry name" value="Ribonuclease H-like superfamily/Ribonuclease H"/>
    <property type="match status" value="1"/>
</dbReference>
<dbReference type="OrthoDB" id="448399at2759"/>
<dbReference type="EMBL" id="MCOG01000033">
    <property type="protein sequence ID" value="ORY73524.1"/>
    <property type="molecule type" value="Genomic_DNA"/>
</dbReference>
<dbReference type="SUPFAM" id="SSF68906">
    <property type="entry name" value="SAP domain"/>
    <property type="match status" value="1"/>
</dbReference>
<keyword evidence="4" id="KW-0378">Hydrolase</keyword>
<feature type="non-terminal residue" evidence="8">
    <location>
        <position position="304"/>
    </location>
</feature>
<dbReference type="SUPFAM" id="SSF53098">
    <property type="entry name" value="Ribonuclease H-like"/>
    <property type="match status" value="1"/>
</dbReference>
<dbReference type="Proteomes" id="UP000193920">
    <property type="component" value="Unassembled WGS sequence"/>
</dbReference>
<dbReference type="CDD" id="cd06133">
    <property type="entry name" value="ERI-1_3'hExo_like"/>
    <property type="match status" value="1"/>
</dbReference>
<name>A0A1Y2EQF4_9FUNG</name>
<keyword evidence="3" id="KW-0540">Nuclease</keyword>
<evidence type="ECO:0000256" key="6">
    <source>
        <dbReference type="ARBA" id="ARBA00023158"/>
    </source>
</evidence>
<protein>
    <recommendedName>
        <fullName evidence="7">SAP domain-containing protein</fullName>
    </recommendedName>
</protein>
<evidence type="ECO:0000256" key="5">
    <source>
        <dbReference type="ARBA" id="ARBA00022839"/>
    </source>
</evidence>
<dbReference type="InterPro" id="IPR036397">
    <property type="entry name" value="RNaseH_sf"/>
</dbReference>
<dbReference type="InterPro" id="IPR012337">
    <property type="entry name" value="RNaseH-like_sf"/>
</dbReference>
<sequence length="304" mass="35947">MYFDILMVMSEIIEKEHEEMEEKVVEDLSQLELTSDSEHSSDDYSTTTPIKSKKFNTVGELKKEMSKLGLSLKGNKEELKKRYKKYIKKQEEKEKNMHKVIKKVQPFKYYCVIDYEATCEEGQAFVYPNEIIEFPAVLLRSYTGEVESEFHEYVKPKNNPVLTKYCKELTGITQEQVDGADYFPEVLKHFEAWLSQFSDFPYENVCFVTDGPWDIRDFIQKQCVASDIKRPVYFYSWLNLRKAFKYAFRLKNQKRLNEMLAHIGLTFEGREHCGLDDTRNIARIVQFLLENSVTLKKNIEYNRA</sequence>
<dbReference type="GO" id="GO:0031047">
    <property type="term" value="P:regulatory ncRNA-mediated gene silencing"/>
    <property type="evidence" value="ECO:0007669"/>
    <property type="project" value="UniProtKB-KW"/>
</dbReference>
<dbReference type="GO" id="GO:0000175">
    <property type="term" value="F:3'-5'-RNA exonuclease activity"/>
    <property type="evidence" value="ECO:0007669"/>
    <property type="project" value="InterPro"/>
</dbReference>
<dbReference type="GO" id="GO:0005737">
    <property type="term" value="C:cytoplasm"/>
    <property type="evidence" value="ECO:0007669"/>
    <property type="project" value="UniProtKB-SubCell"/>
</dbReference>
<proteinExistence type="predicted"/>
<accession>A0A1Y2EQF4</accession>
<evidence type="ECO:0000256" key="2">
    <source>
        <dbReference type="ARBA" id="ARBA00022490"/>
    </source>
</evidence>
<evidence type="ECO:0000313" key="9">
    <source>
        <dbReference type="Proteomes" id="UP000193920"/>
    </source>
</evidence>
<dbReference type="InterPro" id="IPR003034">
    <property type="entry name" value="SAP_dom"/>
</dbReference>
<evidence type="ECO:0000259" key="7">
    <source>
        <dbReference type="PROSITE" id="PS50800"/>
    </source>
</evidence>
<gene>
    <name evidence="8" type="ORF">LY90DRAFT_666616</name>
</gene>
<dbReference type="InterPro" id="IPR051274">
    <property type="entry name" value="3-5_Exoribonuclease"/>
</dbReference>
<comment type="caution">
    <text evidence="8">The sequence shown here is derived from an EMBL/GenBank/DDBJ whole genome shotgun (WGS) entry which is preliminary data.</text>
</comment>
<dbReference type="Pfam" id="PF00929">
    <property type="entry name" value="RNase_T"/>
    <property type="match status" value="1"/>
</dbReference>
<dbReference type="Pfam" id="PF02037">
    <property type="entry name" value="SAP"/>
    <property type="match status" value="1"/>
</dbReference>
<keyword evidence="5" id="KW-0269">Exonuclease</keyword>
<keyword evidence="2" id="KW-0963">Cytoplasm</keyword>
<evidence type="ECO:0000256" key="4">
    <source>
        <dbReference type="ARBA" id="ARBA00022801"/>
    </source>
</evidence>
<comment type="subcellular location">
    <subcellularLocation>
        <location evidence="1">Cytoplasm</location>
    </subcellularLocation>
</comment>
<keyword evidence="6" id="KW-0943">RNA-mediated gene silencing</keyword>
<dbReference type="InterPro" id="IPR047201">
    <property type="entry name" value="ERI-1_3'hExo-like"/>
</dbReference>
<dbReference type="InterPro" id="IPR013520">
    <property type="entry name" value="Ribonucl_H"/>
</dbReference>
<reference evidence="8 9" key="1">
    <citation type="submission" date="2016-08" db="EMBL/GenBank/DDBJ databases">
        <title>A Parts List for Fungal Cellulosomes Revealed by Comparative Genomics.</title>
        <authorList>
            <consortium name="DOE Joint Genome Institute"/>
            <person name="Haitjema C.H."/>
            <person name="Gilmore S.P."/>
            <person name="Henske J.K."/>
            <person name="Solomon K.V."/>
            <person name="De Groot R."/>
            <person name="Kuo A."/>
            <person name="Mondo S.J."/>
            <person name="Salamov A.A."/>
            <person name="Labutti K."/>
            <person name="Zhao Z."/>
            <person name="Chiniquy J."/>
            <person name="Barry K."/>
            <person name="Brewer H.M."/>
            <person name="Purvine S.O."/>
            <person name="Wright A.T."/>
            <person name="Boxma B."/>
            <person name="Van Alen T."/>
            <person name="Hackstein J.H."/>
            <person name="Baker S.E."/>
            <person name="Grigoriev I.V."/>
            <person name="O'Malley M.A."/>
        </authorList>
    </citation>
    <scope>NUCLEOTIDE SEQUENCE [LARGE SCALE GENOMIC DNA]</scope>
    <source>
        <strain evidence="8 9">G1</strain>
    </source>
</reference>
<dbReference type="InterPro" id="IPR036361">
    <property type="entry name" value="SAP_dom_sf"/>
</dbReference>